<reference evidence="3" key="2">
    <citation type="submission" date="2023-06" db="EMBL/GenBank/DDBJ databases">
        <authorList>
            <consortium name="Lawrence Berkeley National Laboratory"/>
            <person name="Haridas S."/>
            <person name="Hensen N."/>
            <person name="Bonometti L."/>
            <person name="Westerberg I."/>
            <person name="Brannstrom I.O."/>
            <person name="Guillou S."/>
            <person name="Cros-Aarteil S."/>
            <person name="Calhoun S."/>
            <person name="Kuo A."/>
            <person name="Mondo S."/>
            <person name="Pangilinan J."/>
            <person name="Riley R."/>
            <person name="Labutti K."/>
            <person name="Andreopoulos B."/>
            <person name="Lipzen A."/>
            <person name="Chen C."/>
            <person name="Yanf M."/>
            <person name="Daum C."/>
            <person name="Ng V."/>
            <person name="Clum A."/>
            <person name="Steindorff A."/>
            <person name="Ohm R."/>
            <person name="Martin F."/>
            <person name="Silar P."/>
            <person name="Natvig D."/>
            <person name="Lalanne C."/>
            <person name="Gautier V."/>
            <person name="Ament-Velasquez S.L."/>
            <person name="Kruys A."/>
            <person name="Hutchinson M.I."/>
            <person name="Powell A.J."/>
            <person name="Barry K."/>
            <person name="Miller A.N."/>
            <person name="Grigoriev I.V."/>
            <person name="Debuchy R."/>
            <person name="Gladieux P."/>
            <person name="Thoren M.H."/>
            <person name="Johannesson H."/>
        </authorList>
    </citation>
    <scope>NUCLEOTIDE SEQUENCE</scope>
    <source>
        <strain evidence="3">CBS 560.94</strain>
    </source>
</reference>
<feature type="compositionally biased region" description="Low complexity" evidence="1">
    <location>
        <begin position="158"/>
        <end position="190"/>
    </location>
</feature>
<dbReference type="RefSeq" id="XP_062683694.1">
    <property type="nucleotide sequence ID" value="XM_062830342.1"/>
</dbReference>
<dbReference type="EMBL" id="JAUEPP010000002">
    <property type="protein sequence ID" value="KAK3350399.1"/>
    <property type="molecule type" value="Genomic_DNA"/>
</dbReference>
<dbReference type="InterPro" id="IPR013087">
    <property type="entry name" value="Znf_C2H2_type"/>
</dbReference>
<organism evidence="3 4">
    <name type="scientific">Neurospora tetraspora</name>
    <dbReference type="NCBI Taxonomy" id="94610"/>
    <lineage>
        <taxon>Eukaryota</taxon>
        <taxon>Fungi</taxon>
        <taxon>Dikarya</taxon>
        <taxon>Ascomycota</taxon>
        <taxon>Pezizomycotina</taxon>
        <taxon>Sordariomycetes</taxon>
        <taxon>Sordariomycetidae</taxon>
        <taxon>Sordariales</taxon>
        <taxon>Sordariaceae</taxon>
        <taxon>Neurospora</taxon>
    </lineage>
</organism>
<protein>
    <recommendedName>
        <fullName evidence="2">C2H2-type domain-containing protein</fullName>
    </recommendedName>
</protein>
<feature type="compositionally biased region" description="Pro residues" evidence="1">
    <location>
        <begin position="191"/>
        <end position="212"/>
    </location>
</feature>
<feature type="compositionally biased region" description="Low complexity" evidence="1">
    <location>
        <begin position="380"/>
        <end position="397"/>
    </location>
</feature>
<dbReference type="PROSITE" id="PS00028">
    <property type="entry name" value="ZINC_FINGER_C2H2_1"/>
    <property type="match status" value="1"/>
</dbReference>
<name>A0AAE0JIS3_9PEZI</name>
<gene>
    <name evidence="3" type="ORF">B0H65DRAFT_566921</name>
</gene>
<feature type="compositionally biased region" description="Low complexity" evidence="1">
    <location>
        <begin position="265"/>
        <end position="288"/>
    </location>
</feature>
<feature type="region of interest" description="Disordered" evidence="1">
    <location>
        <begin position="1"/>
        <end position="39"/>
    </location>
</feature>
<evidence type="ECO:0000259" key="2">
    <source>
        <dbReference type="PROSITE" id="PS00028"/>
    </source>
</evidence>
<keyword evidence="4" id="KW-1185">Reference proteome</keyword>
<sequence>MPRRRLRDRAGTESESHSDSDSSGDQEPQEEWLKERQRTGGFKVLRNDERNYNEWCGRNAQGEQIHVVGNGAMYPEGYQPSWNQVNSWRCPLHDCHEAFDLPHRLGNHFKMKHRKALLHDCRNGKFIKTGKKRVPTAKEYRNGRAAWAPIVIGRAVYPGGQPRPQQAQGQQVAAQQGAAQPVPAAQAAPAAPVPAAPAPAPVPAPAPAPAPQPVLARAPPIRADNGAPSSSALAAINVVPVLLPRAPAIVPPGQLPLRELPAAAANNRGNSSNQRNNGGANRRNNSNRTPDFTKPKNPSIWDYINSFTPSPLPLPLDACLLTLLSEPRVCALPKCWKHRLRTSTPFPSSPSPTPTPPASISPFYPPSNLSRSGLAVAGPSSNTNNANNNENNNLNSSGPLTLKDLGSLALYLSRKDSTTPCHSPHCPVGKLSRARFDEINKAFNEGSTTIHKDMAFPKCKGVREEDLTGESDGVRAMRERFGEFGGCVNAYWAEGEEVEVGEVVMEDA</sequence>
<comment type="caution">
    <text evidence="3">The sequence shown here is derived from an EMBL/GenBank/DDBJ whole genome shotgun (WGS) entry which is preliminary data.</text>
</comment>
<accession>A0AAE0JIS3</accession>
<feature type="region of interest" description="Disordered" evidence="1">
    <location>
        <begin position="158"/>
        <end position="223"/>
    </location>
</feature>
<feature type="compositionally biased region" description="Basic and acidic residues" evidence="1">
    <location>
        <begin position="8"/>
        <end position="20"/>
    </location>
</feature>
<reference evidence="3" key="1">
    <citation type="journal article" date="2023" name="Mol. Phylogenet. Evol.">
        <title>Genome-scale phylogeny and comparative genomics of the fungal order Sordariales.</title>
        <authorList>
            <person name="Hensen N."/>
            <person name="Bonometti L."/>
            <person name="Westerberg I."/>
            <person name="Brannstrom I.O."/>
            <person name="Guillou S."/>
            <person name="Cros-Aarteil S."/>
            <person name="Calhoun S."/>
            <person name="Haridas S."/>
            <person name="Kuo A."/>
            <person name="Mondo S."/>
            <person name="Pangilinan J."/>
            <person name="Riley R."/>
            <person name="LaButti K."/>
            <person name="Andreopoulos B."/>
            <person name="Lipzen A."/>
            <person name="Chen C."/>
            <person name="Yan M."/>
            <person name="Daum C."/>
            <person name="Ng V."/>
            <person name="Clum A."/>
            <person name="Steindorff A."/>
            <person name="Ohm R.A."/>
            <person name="Martin F."/>
            <person name="Silar P."/>
            <person name="Natvig D.O."/>
            <person name="Lalanne C."/>
            <person name="Gautier V."/>
            <person name="Ament-Velasquez S.L."/>
            <person name="Kruys A."/>
            <person name="Hutchinson M.I."/>
            <person name="Powell A.J."/>
            <person name="Barry K."/>
            <person name="Miller A.N."/>
            <person name="Grigoriev I.V."/>
            <person name="Debuchy R."/>
            <person name="Gladieux P."/>
            <person name="Hiltunen Thoren M."/>
            <person name="Johannesson H."/>
        </authorList>
    </citation>
    <scope>NUCLEOTIDE SEQUENCE</scope>
    <source>
        <strain evidence="3">CBS 560.94</strain>
    </source>
</reference>
<proteinExistence type="predicted"/>
<feature type="region of interest" description="Disordered" evidence="1">
    <location>
        <begin position="341"/>
        <end position="399"/>
    </location>
</feature>
<evidence type="ECO:0000313" key="4">
    <source>
        <dbReference type="Proteomes" id="UP001278500"/>
    </source>
</evidence>
<dbReference type="Proteomes" id="UP001278500">
    <property type="component" value="Unassembled WGS sequence"/>
</dbReference>
<evidence type="ECO:0000313" key="3">
    <source>
        <dbReference type="EMBL" id="KAK3350399.1"/>
    </source>
</evidence>
<evidence type="ECO:0000256" key="1">
    <source>
        <dbReference type="SAM" id="MobiDB-lite"/>
    </source>
</evidence>
<feature type="compositionally biased region" description="Pro residues" evidence="1">
    <location>
        <begin position="347"/>
        <end position="365"/>
    </location>
</feature>
<dbReference type="AlphaFoldDB" id="A0AAE0JIS3"/>
<feature type="domain" description="C2H2-type" evidence="2">
    <location>
        <begin position="90"/>
        <end position="113"/>
    </location>
</feature>
<feature type="region of interest" description="Disordered" evidence="1">
    <location>
        <begin position="265"/>
        <end position="298"/>
    </location>
</feature>
<dbReference type="GeneID" id="87867496"/>